<dbReference type="Pfam" id="PF01638">
    <property type="entry name" value="HxlR"/>
    <property type="match status" value="1"/>
</dbReference>
<evidence type="ECO:0000256" key="1">
    <source>
        <dbReference type="ARBA" id="ARBA00023015"/>
    </source>
</evidence>
<dbReference type="Proteomes" id="UP001164733">
    <property type="component" value="Chromosome"/>
</dbReference>
<name>A0AA47I625_9CLOT</name>
<evidence type="ECO:0000259" key="4">
    <source>
        <dbReference type="PROSITE" id="PS51118"/>
    </source>
</evidence>
<feature type="domain" description="HTH hxlR-type" evidence="4">
    <location>
        <begin position="16"/>
        <end position="115"/>
    </location>
</feature>
<keyword evidence="2" id="KW-0238">DNA-binding</keyword>
<protein>
    <submittedName>
        <fullName evidence="5">Helix-turn-helix transcriptional regulator</fullName>
    </submittedName>
</protein>
<evidence type="ECO:0000256" key="2">
    <source>
        <dbReference type="ARBA" id="ARBA00023125"/>
    </source>
</evidence>
<dbReference type="PANTHER" id="PTHR33204">
    <property type="entry name" value="TRANSCRIPTIONAL REGULATOR, MARR FAMILY"/>
    <property type="match status" value="1"/>
</dbReference>
<dbReference type="RefSeq" id="WP_216123304.1">
    <property type="nucleotide sequence ID" value="NZ_CP086239.1"/>
</dbReference>
<organism evidence="5 6">
    <name type="scientific">Clostridium estertheticum</name>
    <dbReference type="NCBI Taxonomy" id="238834"/>
    <lineage>
        <taxon>Bacteria</taxon>
        <taxon>Bacillati</taxon>
        <taxon>Bacillota</taxon>
        <taxon>Clostridia</taxon>
        <taxon>Eubacteriales</taxon>
        <taxon>Clostridiaceae</taxon>
        <taxon>Clostridium</taxon>
    </lineage>
</organism>
<dbReference type="EMBL" id="CP086239">
    <property type="protein sequence ID" value="WAG59049.1"/>
    <property type="molecule type" value="Genomic_DNA"/>
</dbReference>
<evidence type="ECO:0000313" key="5">
    <source>
        <dbReference type="EMBL" id="WAG59049.1"/>
    </source>
</evidence>
<dbReference type="GO" id="GO:0003677">
    <property type="term" value="F:DNA binding"/>
    <property type="evidence" value="ECO:0007669"/>
    <property type="project" value="UniProtKB-KW"/>
</dbReference>
<dbReference type="AlphaFoldDB" id="A0AA47I625"/>
<evidence type="ECO:0000313" key="6">
    <source>
        <dbReference type="Proteomes" id="UP001164733"/>
    </source>
</evidence>
<proteinExistence type="predicted"/>
<sequence>MKDELKKTPHIYSKQCPVVHALEIIGGKWRIAIIWELSSEKSVRYNELKRRIPGITNIMLTRSLKALHEHGLVDRIEYNKIPPHVEYSLTDTCHDLLPALVIINEWGKKLSSQQENLLAVQNNIGFYNIKRGN</sequence>
<keyword evidence="3" id="KW-0804">Transcription</keyword>
<keyword evidence="1" id="KW-0805">Transcription regulation</keyword>
<gene>
    <name evidence="5" type="ORF">LL038_15545</name>
</gene>
<dbReference type="PROSITE" id="PS51118">
    <property type="entry name" value="HTH_HXLR"/>
    <property type="match status" value="1"/>
</dbReference>
<reference evidence="5" key="1">
    <citation type="submission" date="2021-11" db="EMBL/GenBank/DDBJ databases">
        <title>Clostridia strains as spoilage organisms.</title>
        <authorList>
            <person name="Wambui J."/>
            <person name="Stevens M.J.A."/>
            <person name="Stephan R."/>
        </authorList>
    </citation>
    <scope>NUCLEOTIDE SEQUENCE</scope>
    <source>
        <strain evidence="5">CF009</strain>
    </source>
</reference>
<accession>A0AA47I625</accession>
<dbReference type="InterPro" id="IPR002577">
    <property type="entry name" value="HTH_HxlR"/>
</dbReference>
<evidence type="ECO:0000256" key="3">
    <source>
        <dbReference type="ARBA" id="ARBA00023163"/>
    </source>
</evidence>